<dbReference type="EMBL" id="JAYKOT010000003">
    <property type="protein sequence ID" value="MEB3429727.1"/>
    <property type="molecule type" value="Genomic_DNA"/>
</dbReference>
<dbReference type="InterPro" id="IPR005147">
    <property type="entry name" value="tRNA_synthase_B5-dom"/>
</dbReference>
<evidence type="ECO:0000259" key="12">
    <source>
        <dbReference type="PROSITE" id="PS51483"/>
    </source>
</evidence>
<dbReference type="Gene3D" id="2.40.50.140">
    <property type="entry name" value="Nucleic acid-binding proteins"/>
    <property type="match status" value="1"/>
</dbReference>
<evidence type="ECO:0000259" key="11">
    <source>
        <dbReference type="PROSITE" id="PS50886"/>
    </source>
</evidence>
<dbReference type="InterPro" id="IPR005146">
    <property type="entry name" value="B3/B4_tRNA-bd"/>
</dbReference>
<dbReference type="Gene3D" id="3.30.56.10">
    <property type="match status" value="2"/>
</dbReference>
<dbReference type="Gene3D" id="3.50.40.10">
    <property type="entry name" value="Phenylalanyl-trna Synthetase, Chain B, domain 3"/>
    <property type="match status" value="1"/>
</dbReference>
<evidence type="ECO:0000256" key="3">
    <source>
        <dbReference type="ARBA" id="ARBA00011209"/>
    </source>
</evidence>
<evidence type="ECO:0000256" key="4">
    <source>
        <dbReference type="ARBA" id="ARBA00017032"/>
    </source>
</evidence>
<evidence type="ECO:0000256" key="1">
    <source>
        <dbReference type="ARBA" id="ARBA00004496"/>
    </source>
</evidence>
<keyword evidence="7 10" id="KW-0694">RNA-binding</keyword>
<dbReference type="FunFam" id="2.40.50.140:FF:000045">
    <property type="entry name" value="Phenylalanine--tRNA ligase beta subunit"/>
    <property type="match status" value="1"/>
</dbReference>
<dbReference type="InterPro" id="IPR020825">
    <property type="entry name" value="Phe-tRNA_synthase-like_B3/B4"/>
</dbReference>
<dbReference type="PANTHER" id="PTHR10947">
    <property type="entry name" value="PHENYLALANYL-TRNA SYNTHETASE BETA CHAIN AND LEUCINE-RICH REPEAT-CONTAINING PROTEIN 47"/>
    <property type="match status" value="1"/>
</dbReference>
<keyword evidence="13" id="KW-0436">Ligase</keyword>
<dbReference type="GO" id="GO:0004826">
    <property type="term" value="F:phenylalanine-tRNA ligase activity"/>
    <property type="evidence" value="ECO:0007669"/>
    <property type="project" value="UniProtKB-EC"/>
</dbReference>
<reference evidence="13 14" key="1">
    <citation type="submission" date="2024-01" db="EMBL/GenBank/DDBJ databases">
        <title>Complete genome sequence of Citroniella saccharovorans strain M6.X9, isolated from human fecal sample.</title>
        <authorList>
            <person name="Cheng G."/>
            <person name="Westerholm M."/>
            <person name="Schnurer A."/>
        </authorList>
    </citation>
    <scope>NUCLEOTIDE SEQUENCE [LARGE SCALE GENOMIC DNA]</scope>
    <source>
        <strain evidence="13 14">DSM 29873</strain>
    </source>
</reference>
<keyword evidence="5" id="KW-0963">Cytoplasm</keyword>
<evidence type="ECO:0000256" key="2">
    <source>
        <dbReference type="ARBA" id="ARBA00008653"/>
    </source>
</evidence>
<gene>
    <name evidence="13" type="primary">pheT</name>
    <name evidence="13" type="ORF">VLK81_06845</name>
</gene>
<dbReference type="AlphaFoldDB" id="A0AAW9MYZ1"/>
<dbReference type="Pfam" id="PF03483">
    <property type="entry name" value="B3_4"/>
    <property type="match status" value="1"/>
</dbReference>
<dbReference type="InterPro" id="IPR045060">
    <property type="entry name" value="Phe-tRNA-ligase_IIc_bsu"/>
</dbReference>
<comment type="caution">
    <text evidence="13">The sequence shown here is derived from an EMBL/GenBank/DDBJ whole genome shotgun (WGS) entry which is preliminary data.</text>
</comment>
<dbReference type="SUPFAM" id="SSF50249">
    <property type="entry name" value="Nucleic acid-binding proteins"/>
    <property type="match status" value="1"/>
</dbReference>
<dbReference type="Pfam" id="PF01588">
    <property type="entry name" value="tRNA_bind"/>
    <property type="match status" value="1"/>
</dbReference>
<dbReference type="InterPro" id="IPR002547">
    <property type="entry name" value="tRNA-bd_dom"/>
</dbReference>
<dbReference type="PROSITE" id="PS51483">
    <property type="entry name" value="B5"/>
    <property type="match status" value="1"/>
</dbReference>
<dbReference type="Pfam" id="PF03484">
    <property type="entry name" value="B5"/>
    <property type="match status" value="1"/>
</dbReference>
<feature type="domain" description="TRNA-binding" evidence="11">
    <location>
        <begin position="39"/>
        <end position="153"/>
    </location>
</feature>
<protein>
    <recommendedName>
        <fullName evidence="4">Phenylalanine--tRNA ligase beta subunit</fullName>
    </recommendedName>
    <alternativeName>
        <fullName evidence="8">Phenylalanyl-tRNA synthetase beta subunit</fullName>
    </alternativeName>
</protein>
<dbReference type="SMART" id="SM00873">
    <property type="entry name" value="B3_4"/>
    <property type="match status" value="1"/>
</dbReference>
<comment type="catalytic activity">
    <reaction evidence="9">
        <text>tRNA(Phe) + L-phenylalanine + ATP = L-phenylalanyl-tRNA(Phe) + AMP + diphosphate + H(+)</text>
        <dbReference type="Rhea" id="RHEA:19413"/>
        <dbReference type="Rhea" id="RHEA-COMP:9668"/>
        <dbReference type="Rhea" id="RHEA-COMP:9699"/>
        <dbReference type="ChEBI" id="CHEBI:15378"/>
        <dbReference type="ChEBI" id="CHEBI:30616"/>
        <dbReference type="ChEBI" id="CHEBI:33019"/>
        <dbReference type="ChEBI" id="CHEBI:58095"/>
        <dbReference type="ChEBI" id="CHEBI:78442"/>
        <dbReference type="ChEBI" id="CHEBI:78531"/>
        <dbReference type="ChEBI" id="CHEBI:456215"/>
        <dbReference type="EC" id="6.1.1.20"/>
    </reaction>
</comment>
<dbReference type="Proteomes" id="UP001357733">
    <property type="component" value="Unassembled WGS sequence"/>
</dbReference>
<dbReference type="SMART" id="SM00874">
    <property type="entry name" value="B5"/>
    <property type="match status" value="1"/>
</dbReference>
<comment type="subcellular location">
    <subcellularLocation>
        <location evidence="1">Cytoplasm</location>
    </subcellularLocation>
</comment>
<comment type="subunit">
    <text evidence="3">Tetramer of two alpha and two beta subunits.</text>
</comment>
<evidence type="ECO:0000313" key="14">
    <source>
        <dbReference type="Proteomes" id="UP001357733"/>
    </source>
</evidence>
<dbReference type="InterPro" id="IPR004532">
    <property type="entry name" value="Phe-tRNA-ligase_IIc_bsu_bact"/>
</dbReference>
<sequence>MLISVNLLKNYINLDKDIRDIADGLTDSGSHVDSINSFGQGIKGVVVGKILNIEKHPNADKLVVCQVDVDSEKLTIVTAAKNVFEGAVLPVAKVGASLSGGFNISPTDFRGITSYGMFCSYEELGFNKNVIPKEFLDGVLILDKNTKVGIDIGEVLDFSDKVIDFEITPNRPDCLSVLGMAREAQATFNSKMIYPALDFESKLSNEPLESLEIDPELCNKAVFSLAKNVKIERSPQWLQNYLMKSGIRPINNIVDITNFVMLEYSSPIHAYDYDKLKSKSIKIDSAKENEKFITLDKNERTLKEGDIVIRSGDEIISLAGIMGGLDSEVTENSKNILFEVCSFNKSNILSTARRLNLRSEASTRFEKGVPMGNLENVSDRILHLIDKLSIGEVSSKKTIKQDKKEEEIKIVTSYKFINDLLGTDIPKEKILSILESLNFRTKDLGDTFESINPVFREDVSLKCDLAEEVGRIYSFSKIKLKKLVGPVIKSEESKERSIERILKQNLFRK</sequence>
<dbReference type="GO" id="GO:0009328">
    <property type="term" value="C:phenylalanine-tRNA ligase complex"/>
    <property type="evidence" value="ECO:0007669"/>
    <property type="project" value="TreeGrafter"/>
</dbReference>
<proteinExistence type="inferred from homology"/>
<dbReference type="InterPro" id="IPR012340">
    <property type="entry name" value="NA-bd_OB-fold"/>
</dbReference>
<keyword evidence="14" id="KW-1185">Reference proteome</keyword>
<dbReference type="InterPro" id="IPR033714">
    <property type="entry name" value="tRNA_bind_bactPheRS"/>
</dbReference>
<evidence type="ECO:0000256" key="10">
    <source>
        <dbReference type="PROSITE-ProRule" id="PRU00209"/>
    </source>
</evidence>
<keyword evidence="6 10" id="KW-0820">tRNA-binding</keyword>
<name>A0AAW9MYZ1_9FIRM</name>
<evidence type="ECO:0000313" key="13">
    <source>
        <dbReference type="EMBL" id="MEB3429727.1"/>
    </source>
</evidence>
<dbReference type="CDD" id="cd02796">
    <property type="entry name" value="tRNA_bind_bactPheRS"/>
    <property type="match status" value="1"/>
</dbReference>
<dbReference type="RefSeq" id="WP_324619897.1">
    <property type="nucleotide sequence ID" value="NZ_JAYKOT010000003.1"/>
</dbReference>
<comment type="similarity">
    <text evidence="2">Belongs to the phenylalanyl-tRNA synthetase beta subunit family. Type 1 subfamily.</text>
</comment>
<evidence type="ECO:0000256" key="9">
    <source>
        <dbReference type="ARBA" id="ARBA00049255"/>
    </source>
</evidence>
<dbReference type="PANTHER" id="PTHR10947:SF0">
    <property type="entry name" value="PHENYLALANINE--TRNA LIGASE BETA SUBUNIT"/>
    <property type="match status" value="1"/>
</dbReference>
<evidence type="ECO:0000256" key="8">
    <source>
        <dbReference type="ARBA" id="ARBA00033189"/>
    </source>
</evidence>
<dbReference type="GO" id="GO:0005524">
    <property type="term" value="F:ATP binding"/>
    <property type="evidence" value="ECO:0007669"/>
    <property type="project" value="InterPro"/>
</dbReference>
<dbReference type="GO" id="GO:0006432">
    <property type="term" value="P:phenylalanyl-tRNA aminoacylation"/>
    <property type="evidence" value="ECO:0007669"/>
    <property type="project" value="InterPro"/>
</dbReference>
<feature type="domain" description="B5" evidence="12">
    <location>
        <begin position="405"/>
        <end position="480"/>
    </location>
</feature>
<evidence type="ECO:0000256" key="6">
    <source>
        <dbReference type="ARBA" id="ARBA00022555"/>
    </source>
</evidence>
<dbReference type="GO" id="GO:0000049">
    <property type="term" value="F:tRNA binding"/>
    <property type="evidence" value="ECO:0007669"/>
    <property type="project" value="UniProtKB-UniRule"/>
</dbReference>
<evidence type="ECO:0000256" key="5">
    <source>
        <dbReference type="ARBA" id="ARBA00022490"/>
    </source>
</evidence>
<dbReference type="GO" id="GO:0000287">
    <property type="term" value="F:magnesium ion binding"/>
    <property type="evidence" value="ECO:0007669"/>
    <property type="project" value="InterPro"/>
</dbReference>
<dbReference type="PROSITE" id="PS50886">
    <property type="entry name" value="TRBD"/>
    <property type="match status" value="1"/>
</dbReference>
<accession>A0AAW9MYZ1</accession>
<organism evidence="13 14">
    <name type="scientific">Citroniella saccharovorans</name>
    <dbReference type="NCBI Taxonomy" id="2053367"/>
    <lineage>
        <taxon>Bacteria</taxon>
        <taxon>Bacillati</taxon>
        <taxon>Bacillota</taxon>
        <taxon>Tissierellia</taxon>
        <taxon>Tissierellales</taxon>
        <taxon>Peptoniphilaceae</taxon>
        <taxon>Citroniella</taxon>
    </lineage>
</organism>
<dbReference type="InterPro" id="IPR009061">
    <property type="entry name" value="DNA-bd_dom_put_sf"/>
</dbReference>
<dbReference type="NCBIfam" id="TIGR00472">
    <property type="entry name" value="pheT_bact"/>
    <property type="match status" value="1"/>
</dbReference>
<dbReference type="SUPFAM" id="SSF56037">
    <property type="entry name" value="PheT/TilS domain"/>
    <property type="match status" value="1"/>
</dbReference>
<dbReference type="SUPFAM" id="SSF46955">
    <property type="entry name" value="Putative DNA-binding domain"/>
    <property type="match status" value="1"/>
</dbReference>
<evidence type="ECO:0000256" key="7">
    <source>
        <dbReference type="ARBA" id="ARBA00022884"/>
    </source>
</evidence>